<comment type="caution">
    <text evidence="2">The sequence shown here is derived from an EMBL/GenBank/DDBJ whole genome shotgun (WGS) entry which is preliminary data.</text>
</comment>
<feature type="transmembrane region" description="Helical" evidence="1">
    <location>
        <begin position="202"/>
        <end position="220"/>
    </location>
</feature>
<feature type="transmembrane region" description="Helical" evidence="1">
    <location>
        <begin position="12"/>
        <end position="33"/>
    </location>
</feature>
<evidence type="ECO:0000313" key="2">
    <source>
        <dbReference type="EMBL" id="MFD2569438.1"/>
    </source>
</evidence>
<feature type="transmembrane region" description="Helical" evidence="1">
    <location>
        <begin position="360"/>
        <end position="380"/>
    </location>
</feature>
<feature type="transmembrane region" description="Helical" evidence="1">
    <location>
        <begin position="178"/>
        <end position="195"/>
    </location>
</feature>
<accession>A0ABW5LXD4</accession>
<feature type="transmembrane region" description="Helical" evidence="1">
    <location>
        <begin position="130"/>
        <end position="151"/>
    </location>
</feature>
<name>A0ABW5LXD4_9BACT</name>
<evidence type="ECO:0008006" key="4">
    <source>
        <dbReference type="Google" id="ProtNLM"/>
    </source>
</evidence>
<evidence type="ECO:0000313" key="3">
    <source>
        <dbReference type="Proteomes" id="UP001597469"/>
    </source>
</evidence>
<feature type="transmembrane region" description="Helical" evidence="1">
    <location>
        <begin position="226"/>
        <end position="242"/>
    </location>
</feature>
<gene>
    <name evidence="2" type="ORF">ACFSUS_02260</name>
</gene>
<proteinExistence type="predicted"/>
<reference evidence="3" key="1">
    <citation type="journal article" date="2019" name="Int. J. Syst. Evol. Microbiol.">
        <title>The Global Catalogue of Microorganisms (GCM) 10K type strain sequencing project: providing services to taxonomists for standard genome sequencing and annotation.</title>
        <authorList>
            <consortium name="The Broad Institute Genomics Platform"/>
            <consortium name="The Broad Institute Genome Sequencing Center for Infectious Disease"/>
            <person name="Wu L."/>
            <person name="Ma J."/>
        </authorList>
    </citation>
    <scope>NUCLEOTIDE SEQUENCE [LARGE SCALE GENOMIC DNA]</scope>
    <source>
        <strain evidence="3">KCTC 42805</strain>
    </source>
</reference>
<evidence type="ECO:0000256" key="1">
    <source>
        <dbReference type="SAM" id="Phobius"/>
    </source>
</evidence>
<feature type="transmembrane region" description="Helical" evidence="1">
    <location>
        <begin position="45"/>
        <end position="64"/>
    </location>
</feature>
<dbReference type="RefSeq" id="WP_381518455.1">
    <property type="nucleotide sequence ID" value="NZ_JBHULN010000001.1"/>
</dbReference>
<protein>
    <recommendedName>
        <fullName evidence="4">Oligosaccharide repeat unit polymerase</fullName>
    </recommendedName>
</protein>
<feature type="transmembrane region" description="Helical" evidence="1">
    <location>
        <begin position="392"/>
        <end position="411"/>
    </location>
</feature>
<dbReference type="EMBL" id="JBHULN010000001">
    <property type="protein sequence ID" value="MFD2569438.1"/>
    <property type="molecule type" value="Genomic_DNA"/>
</dbReference>
<keyword evidence="3" id="KW-1185">Reference proteome</keyword>
<keyword evidence="1" id="KW-1133">Transmembrane helix</keyword>
<keyword evidence="1" id="KW-0812">Transmembrane</keyword>
<organism evidence="2 3">
    <name type="scientific">Spirosoma soli</name>
    <dbReference type="NCBI Taxonomy" id="1770529"/>
    <lineage>
        <taxon>Bacteria</taxon>
        <taxon>Pseudomonadati</taxon>
        <taxon>Bacteroidota</taxon>
        <taxon>Cytophagia</taxon>
        <taxon>Cytophagales</taxon>
        <taxon>Cytophagaceae</taxon>
        <taxon>Spirosoma</taxon>
    </lineage>
</organism>
<feature type="transmembrane region" description="Helical" evidence="1">
    <location>
        <begin position="107"/>
        <end position="123"/>
    </location>
</feature>
<sequence length="461" mass="52444">MNSIFRTLKMLDYMRMVLGICIMIDGYPLIFFFRDAMRLAPGNTTFTALALAGGLILCVPFTVLRRLYRPNFTLFWLGLGFIVVCIFYMYVYMGDLSFQPKDYQKDLIYYTYILIFLFILINVPNDIAQVFIPVVVLFTLVSNMGLVYSLITDPSWTLGQRATITLNNNDEGSGNPHVFSRNAYMSIIACAIWLFRPNTNFFFKLIALFSGVFSVAILILTQTRSATLAFIFAVIIFFYFNVRPAQIRSTVRSLFRPGPILIMLIGVLAIVFLLKKYYGVYSIVEGYLSNFIERNMENVYAILGLKAKGTNYKAVLDDSAAGRTFSTTFFSNVLVGHLHRLVFGFGYKYLYLDIPLLESLTNFGIVGFALFGGLNGLIVYHVFGIMRANPNPLSVFLAYFYLLLLVQLFVNGRPNEIWFWFPLGLMMRFIGVEHLFPAYLSDPKTPPVEETYAVVPNAQSV</sequence>
<feature type="transmembrane region" description="Helical" evidence="1">
    <location>
        <begin position="71"/>
        <end position="92"/>
    </location>
</feature>
<feature type="transmembrane region" description="Helical" evidence="1">
    <location>
        <begin position="254"/>
        <end position="274"/>
    </location>
</feature>
<dbReference type="Proteomes" id="UP001597469">
    <property type="component" value="Unassembled WGS sequence"/>
</dbReference>
<keyword evidence="1" id="KW-0472">Membrane</keyword>